<dbReference type="RefSeq" id="WP_208174771.1">
    <property type="nucleotide sequence ID" value="NZ_JAGETZ010000003.1"/>
</dbReference>
<accession>A0ABS3QD30</accession>
<protein>
    <submittedName>
        <fullName evidence="1">Uncharacterized protein</fullName>
    </submittedName>
</protein>
<reference evidence="1 2" key="1">
    <citation type="submission" date="2021-03" db="EMBL/GenBank/DDBJ databases">
        <authorList>
            <person name="Kim M.K."/>
        </authorList>
    </citation>
    <scope>NUCLEOTIDE SEQUENCE [LARGE SCALE GENOMIC DNA]</scope>
    <source>
        <strain evidence="1 2">BT442</strain>
    </source>
</reference>
<comment type="caution">
    <text evidence="1">The sequence shown here is derived from an EMBL/GenBank/DDBJ whole genome shotgun (WGS) entry which is preliminary data.</text>
</comment>
<sequence>MEPKPQKFLFNGLDGFAGFRRGQTYQLTSDVWDDGSGTVTVEMPHAPSAGRTKFDAQQWKEWWEKATK</sequence>
<proteinExistence type="predicted"/>
<name>A0ABS3QD30_9BACT</name>
<evidence type="ECO:0000313" key="1">
    <source>
        <dbReference type="EMBL" id="MBO2009152.1"/>
    </source>
</evidence>
<gene>
    <name evidence="1" type="ORF">J4E00_08815</name>
</gene>
<evidence type="ECO:0000313" key="2">
    <source>
        <dbReference type="Proteomes" id="UP000664369"/>
    </source>
</evidence>
<dbReference type="EMBL" id="JAGETZ010000003">
    <property type="protein sequence ID" value="MBO2009152.1"/>
    <property type="molecule type" value="Genomic_DNA"/>
</dbReference>
<organism evidence="1 2">
    <name type="scientific">Hymenobacter negativus</name>
    <dbReference type="NCBI Taxonomy" id="2795026"/>
    <lineage>
        <taxon>Bacteria</taxon>
        <taxon>Pseudomonadati</taxon>
        <taxon>Bacteroidota</taxon>
        <taxon>Cytophagia</taxon>
        <taxon>Cytophagales</taxon>
        <taxon>Hymenobacteraceae</taxon>
        <taxon>Hymenobacter</taxon>
    </lineage>
</organism>
<dbReference type="Proteomes" id="UP000664369">
    <property type="component" value="Unassembled WGS sequence"/>
</dbReference>
<keyword evidence="2" id="KW-1185">Reference proteome</keyword>